<dbReference type="PRINTS" id="PR00463">
    <property type="entry name" value="EP450I"/>
</dbReference>
<dbReference type="Pfam" id="PF00067">
    <property type="entry name" value="p450"/>
    <property type="match status" value="1"/>
</dbReference>
<dbReference type="SUPFAM" id="SSF48264">
    <property type="entry name" value="Cytochrome P450"/>
    <property type="match status" value="1"/>
</dbReference>
<dbReference type="PANTHER" id="PTHR47949:SF6">
    <property type="entry name" value="CYTOCHROME P450"/>
    <property type="match status" value="1"/>
</dbReference>
<keyword evidence="1 2" id="KW-0479">Metal-binding</keyword>
<dbReference type="GO" id="GO:0020037">
    <property type="term" value="F:heme binding"/>
    <property type="evidence" value="ECO:0007669"/>
    <property type="project" value="InterPro"/>
</dbReference>
<dbReference type="InterPro" id="IPR017972">
    <property type="entry name" value="Cyt_P450_CS"/>
</dbReference>
<proteinExistence type="inferred from homology"/>
<dbReference type="InterPro" id="IPR036396">
    <property type="entry name" value="Cyt_P450_sf"/>
</dbReference>
<dbReference type="Gramene" id="Vitis06g01375.t01">
    <property type="protein sequence ID" value="Vitis06g01375.t01.CDS"/>
    <property type="gene ID" value="Vitis06g01375"/>
</dbReference>
<dbReference type="EMBL" id="QGNW01002609">
    <property type="protein sequence ID" value="RVW14945.1"/>
    <property type="molecule type" value="Genomic_DNA"/>
</dbReference>
<dbReference type="PANTHER" id="PTHR47949">
    <property type="entry name" value="CYTOCHROME P450 703A2-RELATED-RELATED"/>
    <property type="match status" value="1"/>
</dbReference>
<dbReference type="FunFam" id="1.10.630.10:FF:000189">
    <property type="entry name" value="Phenylalanine N-monooxygenase"/>
    <property type="match status" value="1"/>
</dbReference>
<dbReference type="Proteomes" id="UP000288805">
    <property type="component" value="Unassembled WGS sequence"/>
</dbReference>
<gene>
    <name evidence="3" type="primary">CYP79A2_7</name>
    <name evidence="4" type="synonym">CYP79A2_15</name>
    <name evidence="3" type="ORF">CK203_106751</name>
    <name evidence="4" type="ORF">CK203_109759</name>
</gene>
<name>A0A438BVC6_VITVI</name>
<dbReference type="GO" id="GO:0016705">
    <property type="term" value="F:oxidoreductase activity, acting on paired donors, with incorporation or reduction of molecular oxygen"/>
    <property type="evidence" value="ECO:0007669"/>
    <property type="project" value="InterPro"/>
</dbReference>
<reference evidence="3 5" key="1">
    <citation type="journal article" date="2018" name="PLoS Genet.">
        <title>Population sequencing reveals clonal diversity and ancestral inbreeding in the grapevine cultivar Chardonnay.</title>
        <authorList>
            <person name="Roach M.J."/>
            <person name="Johnson D.L."/>
            <person name="Bohlmann J."/>
            <person name="van Vuuren H.J."/>
            <person name="Jones S.J."/>
            <person name="Pretorius I.S."/>
            <person name="Schmidt S.A."/>
            <person name="Borneman A.R."/>
        </authorList>
    </citation>
    <scope>NUCLEOTIDE SEQUENCE [LARGE SCALE GENOMIC DNA]</scope>
    <source>
        <strain evidence="5">cv. Chardonnay</strain>
        <strain evidence="3">I10V1</strain>
        <tissue evidence="3">Leaf</tissue>
    </source>
</reference>
<evidence type="ECO:0000256" key="2">
    <source>
        <dbReference type="RuleBase" id="RU000461"/>
    </source>
</evidence>
<dbReference type="GO" id="GO:0005506">
    <property type="term" value="F:iron ion binding"/>
    <property type="evidence" value="ECO:0007669"/>
    <property type="project" value="InterPro"/>
</dbReference>
<feature type="binding site" description="axial binding residue" evidence="1">
    <location>
        <position position="95"/>
    </location>
    <ligand>
        <name>heme</name>
        <dbReference type="ChEBI" id="CHEBI:30413"/>
    </ligand>
    <ligandPart>
        <name>Fe</name>
        <dbReference type="ChEBI" id="CHEBI:18248"/>
    </ligandPart>
</feature>
<evidence type="ECO:0000313" key="4">
    <source>
        <dbReference type="EMBL" id="RVW36357.1"/>
    </source>
</evidence>
<dbReference type="PROSITE" id="PS00086">
    <property type="entry name" value="CYTOCHROME_P450"/>
    <property type="match status" value="1"/>
</dbReference>
<dbReference type="AlphaFoldDB" id="A0A438BVC6"/>
<comment type="cofactor">
    <cofactor evidence="1">
        <name>heme</name>
        <dbReference type="ChEBI" id="CHEBI:30413"/>
    </cofactor>
</comment>
<evidence type="ECO:0000256" key="1">
    <source>
        <dbReference type="PIRSR" id="PIRSR602401-1"/>
    </source>
</evidence>
<dbReference type="OrthoDB" id="2789670at2759"/>
<keyword evidence="1 2" id="KW-0408">Iron</keyword>
<organism evidence="3 5">
    <name type="scientific">Vitis vinifera</name>
    <name type="common">Grape</name>
    <dbReference type="NCBI Taxonomy" id="29760"/>
    <lineage>
        <taxon>Eukaryota</taxon>
        <taxon>Viridiplantae</taxon>
        <taxon>Streptophyta</taxon>
        <taxon>Embryophyta</taxon>
        <taxon>Tracheophyta</taxon>
        <taxon>Spermatophyta</taxon>
        <taxon>Magnoliopsida</taxon>
        <taxon>eudicotyledons</taxon>
        <taxon>Gunneridae</taxon>
        <taxon>Pentapetalae</taxon>
        <taxon>rosids</taxon>
        <taxon>Vitales</taxon>
        <taxon>Vitaceae</taxon>
        <taxon>Viteae</taxon>
        <taxon>Vitis</taxon>
    </lineage>
</organism>
<comment type="similarity">
    <text evidence="2">Belongs to the cytochrome P450 family.</text>
</comment>
<keyword evidence="1 2" id="KW-0349">Heme</keyword>
<dbReference type="InterPro" id="IPR051382">
    <property type="entry name" value="CYP450_AA/FA_Hydroxylases"/>
</dbReference>
<dbReference type="InterPro" id="IPR001128">
    <property type="entry name" value="Cyt_P450"/>
</dbReference>
<evidence type="ECO:0000313" key="5">
    <source>
        <dbReference type="Proteomes" id="UP000288805"/>
    </source>
</evidence>
<keyword evidence="2" id="KW-0560">Oxidoreductase</keyword>
<evidence type="ECO:0000313" key="3">
    <source>
        <dbReference type="EMBL" id="RVW14945.1"/>
    </source>
</evidence>
<dbReference type="InterPro" id="IPR002401">
    <property type="entry name" value="Cyt_P450_E_grp-I"/>
</dbReference>
<dbReference type="GO" id="GO:0004497">
    <property type="term" value="F:monooxygenase activity"/>
    <property type="evidence" value="ECO:0007669"/>
    <property type="project" value="UniProtKB-KW"/>
</dbReference>
<sequence length="135" mass="15301">MIKQPGILSKAVKKLMEWLERIDEFRNPTSVAGCFIPKVSHVLLSRLGLGRNPRIWEEPLNFNPERHLNASTVQAVELNEPNLRFISFSTGRRGCAGMLARLLQGFTWSPPPGQKEIDFSESRNDLSLLQNLCMP</sequence>
<dbReference type="EMBL" id="QGNW01001573">
    <property type="protein sequence ID" value="RVW36357.1"/>
    <property type="molecule type" value="Genomic_DNA"/>
</dbReference>
<comment type="caution">
    <text evidence="3">The sequence shown here is derived from an EMBL/GenBank/DDBJ whole genome shotgun (WGS) entry which is preliminary data.</text>
</comment>
<dbReference type="Gene3D" id="1.10.630.10">
    <property type="entry name" value="Cytochrome P450"/>
    <property type="match status" value="1"/>
</dbReference>
<keyword evidence="2 3" id="KW-0503">Monooxygenase</keyword>
<protein>
    <submittedName>
        <fullName evidence="3">Phenylalanine N-monooxygenase</fullName>
    </submittedName>
</protein>
<accession>A0A438BVC6</accession>